<dbReference type="AlphaFoldDB" id="A0A4V6CSI1"/>
<proteinExistence type="predicted"/>
<protein>
    <submittedName>
        <fullName evidence="2">DUF501 domain-containing protein</fullName>
    </submittedName>
</protein>
<dbReference type="PANTHER" id="PTHR37163:SF1">
    <property type="entry name" value="DUF501 DOMAIN-CONTAINING PROTEIN"/>
    <property type="match status" value="1"/>
</dbReference>
<dbReference type="PANTHER" id="PTHR37163">
    <property type="entry name" value="CONSERVED PROTEIN"/>
    <property type="match status" value="1"/>
</dbReference>
<dbReference type="Pfam" id="PF04417">
    <property type="entry name" value="DUF501"/>
    <property type="match status" value="1"/>
</dbReference>
<dbReference type="Proteomes" id="UP000306985">
    <property type="component" value="Unassembled WGS sequence"/>
</dbReference>
<evidence type="ECO:0000313" key="3">
    <source>
        <dbReference type="Proteomes" id="UP000306985"/>
    </source>
</evidence>
<name>A0A4V6CSI1_9ACTN</name>
<feature type="region of interest" description="Disordered" evidence="1">
    <location>
        <begin position="159"/>
        <end position="181"/>
    </location>
</feature>
<dbReference type="RefSeq" id="WP_137448990.1">
    <property type="nucleotide sequence ID" value="NZ_SZZH01000001.1"/>
</dbReference>
<feature type="compositionally biased region" description="Gly residues" evidence="1">
    <location>
        <begin position="172"/>
        <end position="181"/>
    </location>
</feature>
<reference evidence="2 3" key="1">
    <citation type="submission" date="2019-05" db="EMBL/GenBank/DDBJ databases">
        <title>Nakamurella sp. N5BH11, whole genome shotgun sequence.</title>
        <authorList>
            <person name="Tuo L."/>
        </authorList>
    </citation>
    <scope>NUCLEOTIDE SEQUENCE [LARGE SCALE GENOMIC DNA]</scope>
    <source>
        <strain evidence="2 3">N5BH11</strain>
    </source>
</reference>
<dbReference type="EMBL" id="SZZH01000001">
    <property type="protein sequence ID" value="TKV61685.1"/>
    <property type="molecule type" value="Genomic_DNA"/>
</dbReference>
<dbReference type="InterPro" id="IPR007511">
    <property type="entry name" value="DUF501"/>
</dbReference>
<organism evidence="2 3">
    <name type="scientific">Nakamurella flava</name>
    <dbReference type="NCBI Taxonomy" id="2576308"/>
    <lineage>
        <taxon>Bacteria</taxon>
        <taxon>Bacillati</taxon>
        <taxon>Actinomycetota</taxon>
        <taxon>Actinomycetes</taxon>
        <taxon>Nakamurellales</taxon>
        <taxon>Nakamurellaceae</taxon>
        <taxon>Nakamurella</taxon>
    </lineage>
</organism>
<gene>
    <name evidence="2" type="ORF">FDO65_09070</name>
</gene>
<sequence length="181" mass="19346">MKWQPVTPADVDALTSELGRAPRGLLAVAYRCDHQVPAVVQTSPRLPDGSPFPTLYYLCCRALNSAVGRMEAEGVMREMTERLDHDPELAAAYQVAHEQYLAQRNAIDDLGIDVTAGGMPTRVKCLHVLVAHSLAVGRGINPLGDEAVDRLPDFFRGATPCARLDPSDPDPGSGGSAGTNV</sequence>
<keyword evidence="3" id="KW-1185">Reference proteome</keyword>
<comment type="caution">
    <text evidence="2">The sequence shown here is derived from an EMBL/GenBank/DDBJ whole genome shotgun (WGS) entry which is preliminary data.</text>
</comment>
<dbReference type="OrthoDB" id="13546at2"/>
<accession>A0A4V6CSI1</accession>
<evidence type="ECO:0000313" key="2">
    <source>
        <dbReference type="EMBL" id="TKV61685.1"/>
    </source>
</evidence>
<evidence type="ECO:0000256" key="1">
    <source>
        <dbReference type="SAM" id="MobiDB-lite"/>
    </source>
</evidence>